<sequence length="163" mass="17272">MALTFDPFREMDRMTARLLSGAGGAAAASSWMPMDLYRSGDHYVVHVDLPGIDPGSIDLGIDAGTLTIQAERTIGGGDQRQWIAQERPAGRYMRQLSLGNDVDLDRIEASYEHGVLTLTIPVAERAKPRKIEVQHGGGGQSQIGTGQGSSESESATATAGSTS</sequence>
<feature type="domain" description="SHSP" evidence="4">
    <location>
        <begin position="25"/>
        <end position="136"/>
    </location>
</feature>
<dbReference type="InterPro" id="IPR031107">
    <property type="entry name" value="Small_HSP"/>
</dbReference>
<evidence type="ECO:0000256" key="2">
    <source>
        <dbReference type="RuleBase" id="RU003616"/>
    </source>
</evidence>
<comment type="similarity">
    <text evidence="1 2">Belongs to the small heat shock protein (HSP20) family.</text>
</comment>
<accession>U1LRY1</accession>
<dbReference type="OrthoDB" id="5242916at2"/>
<evidence type="ECO:0000256" key="3">
    <source>
        <dbReference type="SAM" id="MobiDB-lite"/>
    </source>
</evidence>
<feature type="region of interest" description="Disordered" evidence="3">
    <location>
        <begin position="127"/>
        <end position="163"/>
    </location>
</feature>
<feature type="compositionally biased region" description="Gly residues" evidence="3">
    <location>
        <begin position="135"/>
        <end position="147"/>
    </location>
</feature>
<dbReference type="SUPFAM" id="SSF49764">
    <property type="entry name" value="HSP20-like chaperones"/>
    <property type="match status" value="1"/>
</dbReference>
<protein>
    <recommendedName>
        <fullName evidence="4">SHSP domain-containing protein</fullName>
    </recommendedName>
</protein>
<dbReference type="AlphaFoldDB" id="U1LRY1"/>
<evidence type="ECO:0000259" key="4">
    <source>
        <dbReference type="PROSITE" id="PS01031"/>
    </source>
</evidence>
<evidence type="ECO:0000313" key="6">
    <source>
        <dbReference type="Proteomes" id="UP000016462"/>
    </source>
</evidence>
<comment type="caution">
    <text evidence="5">The sequence shown here is derived from an EMBL/GenBank/DDBJ whole genome shotgun (WGS) entry which is preliminary data.</text>
</comment>
<feature type="compositionally biased region" description="Low complexity" evidence="3">
    <location>
        <begin position="148"/>
        <end position="163"/>
    </location>
</feature>
<dbReference type="PROSITE" id="PS01031">
    <property type="entry name" value="SHSP"/>
    <property type="match status" value="1"/>
</dbReference>
<dbReference type="Proteomes" id="UP000016462">
    <property type="component" value="Unassembled WGS sequence"/>
</dbReference>
<dbReference type="PANTHER" id="PTHR11527">
    <property type="entry name" value="HEAT-SHOCK PROTEIN 20 FAMILY MEMBER"/>
    <property type="match status" value="1"/>
</dbReference>
<gene>
    <name evidence="5" type="ORF">L332_12495</name>
</gene>
<organism evidence="5 6">
    <name type="scientific">Agrococcus pavilionensis RW1</name>
    <dbReference type="NCBI Taxonomy" id="1330458"/>
    <lineage>
        <taxon>Bacteria</taxon>
        <taxon>Bacillati</taxon>
        <taxon>Actinomycetota</taxon>
        <taxon>Actinomycetes</taxon>
        <taxon>Micrococcales</taxon>
        <taxon>Microbacteriaceae</taxon>
        <taxon>Agrococcus</taxon>
    </lineage>
</organism>
<dbReference type="Pfam" id="PF00011">
    <property type="entry name" value="HSP20"/>
    <property type="match status" value="1"/>
</dbReference>
<dbReference type="InterPro" id="IPR002068">
    <property type="entry name" value="A-crystallin/Hsp20_dom"/>
</dbReference>
<dbReference type="RefSeq" id="WP_021009625.1">
    <property type="nucleotide sequence ID" value="NZ_ASHR01000007.1"/>
</dbReference>
<dbReference type="EMBL" id="ASHR01000007">
    <property type="protein sequence ID" value="ERG65254.1"/>
    <property type="molecule type" value="Genomic_DNA"/>
</dbReference>
<name>U1LRY1_9MICO</name>
<evidence type="ECO:0000256" key="1">
    <source>
        <dbReference type="PROSITE-ProRule" id="PRU00285"/>
    </source>
</evidence>
<evidence type="ECO:0000313" key="5">
    <source>
        <dbReference type="EMBL" id="ERG65254.1"/>
    </source>
</evidence>
<keyword evidence="6" id="KW-1185">Reference proteome</keyword>
<dbReference type="Gene3D" id="2.60.40.790">
    <property type="match status" value="1"/>
</dbReference>
<proteinExistence type="inferred from homology"/>
<dbReference type="InterPro" id="IPR008978">
    <property type="entry name" value="HSP20-like_chaperone"/>
</dbReference>
<dbReference type="CDD" id="cd06464">
    <property type="entry name" value="ACD_sHsps-like"/>
    <property type="match status" value="1"/>
</dbReference>
<reference evidence="5 6" key="1">
    <citation type="journal article" date="2013" name="Genome Announc.">
        <title>First draft genome sequence from a member of the genus agrococcus, isolated from modern microbialites.</title>
        <authorList>
            <person name="White R.A.III."/>
            <person name="Grassa C.J."/>
            <person name="Suttle C.A."/>
        </authorList>
    </citation>
    <scope>NUCLEOTIDE SEQUENCE [LARGE SCALE GENOMIC DNA]</scope>
    <source>
        <strain evidence="5 6">RW1</strain>
    </source>
</reference>